<evidence type="ECO:0000313" key="2">
    <source>
        <dbReference type="EMBL" id="CAA9394493.1"/>
    </source>
</evidence>
<feature type="non-terminal residue" evidence="2">
    <location>
        <position position="1"/>
    </location>
</feature>
<feature type="compositionally biased region" description="Basic residues" evidence="1">
    <location>
        <begin position="46"/>
        <end position="58"/>
    </location>
</feature>
<accession>A0A6J4NQD5</accession>
<proteinExistence type="predicted"/>
<gene>
    <name evidence="2" type="ORF">AVDCRST_MAG06-1808</name>
</gene>
<reference evidence="2" key="1">
    <citation type="submission" date="2020-02" db="EMBL/GenBank/DDBJ databases">
        <authorList>
            <person name="Meier V. D."/>
        </authorList>
    </citation>
    <scope>NUCLEOTIDE SEQUENCE</scope>
    <source>
        <strain evidence="2">AVDCRST_MAG06</strain>
    </source>
</reference>
<feature type="compositionally biased region" description="Basic and acidic residues" evidence="1">
    <location>
        <begin position="59"/>
        <end position="72"/>
    </location>
</feature>
<dbReference type="AlphaFoldDB" id="A0A6J4NQD5"/>
<feature type="region of interest" description="Disordered" evidence="1">
    <location>
        <begin position="37"/>
        <end position="157"/>
    </location>
</feature>
<feature type="region of interest" description="Disordered" evidence="1">
    <location>
        <begin position="213"/>
        <end position="266"/>
    </location>
</feature>
<protein>
    <submittedName>
        <fullName evidence="2">Efflux ABC transporter, permease protein</fullName>
    </submittedName>
</protein>
<evidence type="ECO:0000256" key="1">
    <source>
        <dbReference type="SAM" id="MobiDB-lite"/>
    </source>
</evidence>
<organism evidence="2">
    <name type="scientific">uncultured Nocardioides sp</name>
    <dbReference type="NCBI Taxonomy" id="198441"/>
    <lineage>
        <taxon>Bacteria</taxon>
        <taxon>Bacillati</taxon>
        <taxon>Actinomycetota</taxon>
        <taxon>Actinomycetes</taxon>
        <taxon>Propionibacteriales</taxon>
        <taxon>Nocardioidaceae</taxon>
        <taxon>Nocardioides</taxon>
        <taxon>environmental samples</taxon>
    </lineage>
</organism>
<dbReference type="EMBL" id="CADCUP010000121">
    <property type="protein sequence ID" value="CAA9394493.1"/>
    <property type="molecule type" value="Genomic_DNA"/>
</dbReference>
<name>A0A6J4NQD5_9ACTN</name>
<feature type="compositionally biased region" description="Low complexity" evidence="1">
    <location>
        <begin position="247"/>
        <end position="257"/>
    </location>
</feature>
<feature type="compositionally biased region" description="Basic residues" evidence="1">
    <location>
        <begin position="73"/>
        <end position="93"/>
    </location>
</feature>
<sequence length="266" mass="28297">ALRRCRDADVPAVLHLRRRHGGGDLHQLRLRRDLQLRLPRPVGPAPRRRRVRRQRRGHLRVDRPGAADDRRGVGRRHHRRPRRADPHRRRGHRPLPAGGDDGLVPRRRPRTGGVPPADARDRADGPGVASLRPVRLPRQCPGGAGVRPQPGARRGDELRDPLVGRLLGVLAARPVGAADDGGRAGALLQRHGAAAGDLPRAVAHDRAGAAVGVVPPDPGRHLAGQARGARPPGSPGPAGRVDRGAARPRAARAALGDPQGGGAGWL</sequence>
<feature type="non-terminal residue" evidence="2">
    <location>
        <position position="266"/>
    </location>
</feature>